<sequence>MKTKKQKIKLIVFLLLMAVIVVISLSCHISINTKYGGIFLLPALYILVTYTVPKMVQDYVREFKSSYSKYDYAITKNQFCDRCVYEATGKEVEELEHKVEAEEVKNV</sequence>
<proteinExistence type="predicted"/>
<reference evidence="2" key="1">
    <citation type="journal article" date="2021" name="Proc. Natl. Acad. Sci. U.S.A.">
        <title>A Catalog of Tens of Thousands of Viruses from Human Metagenomes Reveals Hidden Associations with Chronic Diseases.</title>
        <authorList>
            <person name="Tisza M.J."/>
            <person name="Buck C.B."/>
        </authorList>
    </citation>
    <scope>NUCLEOTIDE SEQUENCE</scope>
    <source>
        <strain evidence="2">CtOrJ23</strain>
    </source>
</reference>
<dbReference type="PROSITE" id="PS51257">
    <property type="entry name" value="PROKAR_LIPOPROTEIN"/>
    <property type="match status" value="1"/>
</dbReference>
<keyword evidence="1" id="KW-1133">Transmembrane helix</keyword>
<organism evidence="2">
    <name type="scientific">Siphoviridae sp. ctOrJ23</name>
    <dbReference type="NCBI Taxonomy" id="2825481"/>
    <lineage>
        <taxon>Viruses</taxon>
        <taxon>Duplodnaviria</taxon>
        <taxon>Heunggongvirae</taxon>
        <taxon>Uroviricota</taxon>
        <taxon>Caudoviricetes</taxon>
    </lineage>
</organism>
<name>A0A8S5Q2R2_9CAUD</name>
<feature type="transmembrane region" description="Helical" evidence="1">
    <location>
        <begin position="12"/>
        <end position="31"/>
    </location>
</feature>
<keyword evidence="1" id="KW-0472">Membrane</keyword>
<keyword evidence="1" id="KW-0812">Transmembrane</keyword>
<dbReference type="EMBL" id="BK015557">
    <property type="protein sequence ID" value="DAE12828.1"/>
    <property type="molecule type" value="Genomic_DNA"/>
</dbReference>
<evidence type="ECO:0000256" key="1">
    <source>
        <dbReference type="SAM" id="Phobius"/>
    </source>
</evidence>
<feature type="transmembrane region" description="Helical" evidence="1">
    <location>
        <begin position="37"/>
        <end position="56"/>
    </location>
</feature>
<evidence type="ECO:0000313" key="2">
    <source>
        <dbReference type="EMBL" id="DAE12828.1"/>
    </source>
</evidence>
<protein>
    <submittedName>
        <fullName evidence="2">Uncharacterized protein</fullName>
    </submittedName>
</protein>
<accession>A0A8S5Q2R2</accession>